<protein>
    <submittedName>
        <fullName evidence="3">DNA topoisomerase 1-like</fullName>
    </submittedName>
</protein>
<keyword evidence="2" id="KW-1185">Reference proteome</keyword>
<feature type="region of interest" description="Disordered" evidence="1">
    <location>
        <begin position="221"/>
        <end position="261"/>
    </location>
</feature>
<accession>A0ABM3HGX0</accession>
<dbReference type="Proteomes" id="UP000827889">
    <property type="component" value="Chromosome 6"/>
</dbReference>
<feature type="compositionally biased region" description="Polar residues" evidence="1">
    <location>
        <begin position="119"/>
        <end position="130"/>
    </location>
</feature>
<feature type="compositionally biased region" description="Basic residues" evidence="1">
    <location>
        <begin position="148"/>
        <end position="167"/>
    </location>
</feature>
<feature type="region of interest" description="Disordered" evidence="1">
    <location>
        <begin position="1"/>
        <end position="184"/>
    </location>
</feature>
<organism evidence="2 3">
    <name type="scientific">Rhodamnia argentea</name>
    <dbReference type="NCBI Taxonomy" id="178133"/>
    <lineage>
        <taxon>Eukaryota</taxon>
        <taxon>Viridiplantae</taxon>
        <taxon>Streptophyta</taxon>
        <taxon>Embryophyta</taxon>
        <taxon>Tracheophyta</taxon>
        <taxon>Spermatophyta</taxon>
        <taxon>Magnoliopsida</taxon>
        <taxon>eudicotyledons</taxon>
        <taxon>Gunneridae</taxon>
        <taxon>Pentapetalae</taxon>
        <taxon>rosids</taxon>
        <taxon>malvids</taxon>
        <taxon>Myrtales</taxon>
        <taxon>Myrtaceae</taxon>
        <taxon>Myrtoideae</taxon>
        <taxon>Myrteae</taxon>
        <taxon>Australasian group</taxon>
        <taxon>Rhodamnia</taxon>
    </lineage>
</organism>
<gene>
    <name evidence="3" type="primary">LOC125315354</name>
</gene>
<feature type="compositionally biased region" description="Basic and acidic residues" evidence="1">
    <location>
        <begin position="221"/>
        <end position="256"/>
    </location>
</feature>
<dbReference type="RefSeq" id="XP_048135854.1">
    <property type="nucleotide sequence ID" value="XM_048279897.1"/>
</dbReference>
<feature type="compositionally biased region" description="Basic residues" evidence="1">
    <location>
        <begin position="78"/>
        <end position="89"/>
    </location>
</feature>
<feature type="compositionally biased region" description="Basic residues" evidence="1">
    <location>
        <begin position="14"/>
        <end position="24"/>
    </location>
</feature>
<evidence type="ECO:0000313" key="2">
    <source>
        <dbReference type="Proteomes" id="UP000827889"/>
    </source>
</evidence>
<proteinExistence type="predicted"/>
<sequence length="278" mass="31115">MEAEPCSGRSSVVNKKRKRKRAKSNRNVSDLGMDKESYFPENNSSVNVIISLPSPPDSSSALENSEAQPCNGLNPLPAKRKKKKRKQKRKIQETSTTQGDTGAEVPYNFLQVNDPEVNNDITRSSGVSRQSLEHEKVRPTGETNCHTVKQKRRKEKKKLWKRKKKEAKSKENVSGKSDTLAEIPNNVSQVAELDENILKEFSSTCGKQTDIEKNMCLSEKEEVHGEAHTKETSSHSDEARVSHLSDAKPEQVEERIQATSTTKAPMGIFDFFLSLSTS</sequence>
<reference evidence="3" key="1">
    <citation type="submission" date="2025-08" db="UniProtKB">
        <authorList>
            <consortium name="RefSeq"/>
        </authorList>
    </citation>
    <scope>IDENTIFICATION</scope>
    <source>
        <tissue evidence="3">Leaf</tissue>
    </source>
</reference>
<dbReference type="GeneID" id="125315354"/>
<evidence type="ECO:0000256" key="1">
    <source>
        <dbReference type="SAM" id="MobiDB-lite"/>
    </source>
</evidence>
<name>A0ABM3HGX0_9MYRT</name>
<evidence type="ECO:0000313" key="3">
    <source>
        <dbReference type="RefSeq" id="XP_048135854.1"/>
    </source>
</evidence>